<dbReference type="EMBL" id="WNKU01000021">
    <property type="protein sequence ID" value="MTV50247.1"/>
    <property type="molecule type" value="Genomic_DNA"/>
</dbReference>
<evidence type="ECO:0000256" key="4">
    <source>
        <dbReference type="RuleBase" id="RU000481"/>
    </source>
</evidence>
<dbReference type="RefSeq" id="WP_170292038.1">
    <property type="nucleotide sequence ID" value="NZ_WNKU01000021.1"/>
</dbReference>
<dbReference type="NCBIfam" id="NF006756">
    <property type="entry name" value="PRK09276.1"/>
    <property type="match status" value="1"/>
</dbReference>
<comment type="caution">
    <text evidence="6">The sequence shown here is derived from an EMBL/GenBank/DDBJ whole genome shotgun (WGS) entry which is preliminary data.</text>
</comment>
<evidence type="ECO:0000259" key="5">
    <source>
        <dbReference type="Pfam" id="PF00155"/>
    </source>
</evidence>
<comment type="similarity">
    <text evidence="4">Belongs to the class-I pyridoxal-phosphate-dependent aminotransferase family.</text>
</comment>
<dbReference type="PANTHER" id="PTHR42832">
    <property type="entry name" value="AMINO ACID AMINOTRANSFERASE"/>
    <property type="match status" value="1"/>
</dbReference>
<evidence type="ECO:0000256" key="2">
    <source>
        <dbReference type="ARBA" id="ARBA00022576"/>
    </source>
</evidence>
<dbReference type="SUPFAM" id="SSF53383">
    <property type="entry name" value="PLP-dependent transferases"/>
    <property type="match status" value="1"/>
</dbReference>
<dbReference type="InterPro" id="IPR004839">
    <property type="entry name" value="Aminotransferase_I/II_large"/>
</dbReference>
<dbReference type="InterPro" id="IPR050881">
    <property type="entry name" value="LL-DAP_aminotransferase"/>
</dbReference>
<keyword evidence="7" id="KW-1185">Reference proteome</keyword>
<keyword evidence="2 4" id="KW-0032">Aminotransferase</keyword>
<feature type="domain" description="Aminotransferase class I/classII large" evidence="5">
    <location>
        <begin position="30"/>
        <end position="382"/>
    </location>
</feature>
<evidence type="ECO:0000313" key="6">
    <source>
        <dbReference type="EMBL" id="MTV50247.1"/>
    </source>
</evidence>
<reference evidence="6 7" key="1">
    <citation type="submission" date="2019-11" db="EMBL/GenBank/DDBJ databases">
        <title>Whole-genome sequence of a the green, strictly anaerobic photosynthetic bacterium Heliobacillus mobilis DSM 6151.</title>
        <authorList>
            <person name="Kyndt J.A."/>
            <person name="Meyer T.E."/>
        </authorList>
    </citation>
    <scope>NUCLEOTIDE SEQUENCE [LARGE SCALE GENOMIC DNA]</scope>
    <source>
        <strain evidence="6 7">DSM 6151</strain>
    </source>
</reference>
<dbReference type="GO" id="GO:0030170">
    <property type="term" value="F:pyridoxal phosphate binding"/>
    <property type="evidence" value="ECO:0007669"/>
    <property type="project" value="InterPro"/>
</dbReference>
<accession>A0A6I3SPR0</accession>
<proteinExistence type="inferred from homology"/>
<evidence type="ECO:0000256" key="3">
    <source>
        <dbReference type="ARBA" id="ARBA00022679"/>
    </source>
</evidence>
<dbReference type="GO" id="GO:0008483">
    <property type="term" value="F:transaminase activity"/>
    <property type="evidence" value="ECO:0007669"/>
    <property type="project" value="UniProtKB-KW"/>
</dbReference>
<dbReference type="PROSITE" id="PS00105">
    <property type="entry name" value="AA_TRANSFER_CLASS_1"/>
    <property type="match status" value="1"/>
</dbReference>
<dbReference type="InterPro" id="IPR004838">
    <property type="entry name" value="NHTrfase_class1_PyrdxlP-BS"/>
</dbReference>
<dbReference type="EC" id="2.6.1.-" evidence="4"/>
<dbReference type="CDD" id="cd00609">
    <property type="entry name" value="AAT_like"/>
    <property type="match status" value="1"/>
</dbReference>
<sequence>MKTARRMAGLTSAMFSQMDALRREVEENGTDVINLGIGSPDQPPAPHVRQALLDALQRDDAFGYALTEGLPEFKEAVAEWYLQRFNVELNPKEEVLSLMGSQDGLGHIFLSLIDPGETALIPDPGYPIYTAGLLLAEGVPHYVPLKKENHYLPDLEAIPEEVARKARMMVLNYPSNPVAATAELDFFEKVVDFARRYDIIVLHDVAYSELAYDGYKPVSFLQAPGAKEVGIELHSVSKSYNLAGCRLGMAVGNKAVIDALAKLKSNIDYGVFKAVQWAAVAALRGPQDIVRQNAMNYQKRRDVLVDGLGRIGWKMDKPKASMFVWAPIPAGFASSFEFAEKFLRETGVLVVPGNAFGDSGEGFVRIALVVPEKRIEEAIDRIAHWDGLARS</sequence>
<dbReference type="Proteomes" id="UP000430670">
    <property type="component" value="Unassembled WGS sequence"/>
</dbReference>
<dbReference type="Gene3D" id="3.90.1150.10">
    <property type="entry name" value="Aspartate Aminotransferase, domain 1"/>
    <property type="match status" value="1"/>
</dbReference>
<protein>
    <recommendedName>
        <fullName evidence="4">Aminotransferase</fullName>
        <ecNumber evidence="4">2.6.1.-</ecNumber>
    </recommendedName>
</protein>
<organism evidence="6 7">
    <name type="scientific">Heliobacterium mobile</name>
    <name type="common">Heliobacillus mobilis</name>
    <dbReference type="NCBI Taxonomy" id="28064"/>
    <lineage>
        <taxon>Bacteria</taxon>
        <taxon>Bacillati</taxon>
        <taxon>Bacillota</taxon>
        <taxon>Clostridia</taxon>
        <taxon>Eubacteriales</taxon>
        <taxon>Heliobacteriaceae</taxon>
        <taxon>Heliobacterium</taxon>
    </lineage>
</organism>
<dbReference type="InterPro" id="IPR015424">
    <property type="entry name" value="PyrdxlP-dep_Trfase"/>
</dbReference>
<dbReference type="InterPro" id="IPR015421">
    <property type="entry name" value="PyrdxlP-dep_Trfase_major"/>
</dbReference>
<name>A0A6I3SPR0_HELMO</name>
<comment type="cofactor">
    <cofactor evidence="1 4">
        <name>pyridoxal 5'-phosphate</name>
        <dbReference type="ChEBI" id="CHEBI:597326"/>
    </cofactor>
</comment>
<keyword evidence="3 4" id="KW-0808">Transferase</keyword>
<dbReference type="InterPro" id="IPR015422">
    <property type="entry name" value="PyrdxlP-dep_Trfase_small"/>
</dbReference>
<evidence type="ECO:0000256" key="1">
    <source>
        <dbReference type="ARBA" id="ARBA00001933"/>
    </source>
</evidence>
<dbReference type="Pfam" id="PF00155">
    <property type="entry name" value="Aminotran_1_2"/>
    <property type="match status" value="1"/>
</dbReference>
<dbReference type="PANTHER" id="PTHR42832:SF3">
    <property type="entry name" value="L-GLUTAMINE--4-(METHYLSULFANYL)-2-OXOBUTANOATE AMINOTRANSFERASE"/>
    <property type="match status" value="1"/>
</dbReference>
<dbReference type="AlphaFoldDB" id="A0A6I3SPR0"/>
<gene>
    <name evidence="6" type="ORF">GJ688_14820</name>
</gene>
<evidence type="ECO:0000313" key="7">
    <source>
        <dbReference type="Proteomes" id="UP000430670"/>
    </source>
</evidence>
<dbReference type="Gene3D" id="3.40.640.10">
    <property type="entry name" value="Type I PLP-dependent aspartate aminotransferase-like (Major domain)"/>
    <property type="match status" value="1"/>
</dbReference>